<dbReference type="Proteomes" id="UP000701853">
    <property type="component" value="Chromosome 8"/>
</dbReference>
<organism evidence="4 5">
    <name type="scientific">Gossypium anomalum</name>
    <dbReference type="NCBI Taxonomy" id="47600"/>
    <lineage>
        <taxon>Eukaryota</taxon>
        <taxon>Viridiplantae</taxon>
        <taxon>Streptophyta</taxon>
        <taxon>Embryophyta</taxon>
        <taxon>Tracheophyta</taxon>
        <taxon>Spermatophyta</taxon>
        <taxon>Magnoliopsida</taxon>
        <taxon>eudicotyledons</taxon>
        <taxon>Gunneridae</taxon>
        <taxon>Pentapetalae</taxon>
        <taxon>rosids</taxon>
        <taxon>malvids</taxon>
        <taxon>Malvales</taxon>
        <taxon>Malvaceae</taxon>
        <taxon>Malvoideae</taxon>
        <taxon>Gossypium</taxon>
    </lineage>
</organism>
<protein>
    <recommendedName>
        <fullName evidence="3">PGG domain-containing protein</fullName>
    </recommendedName>
</protein>
<sequence length="1416" mass="160431">MQALKLLLYSKTTVGLHVTAKNTEGLTAREIIENVERKGLNTRGEDDDTADKIKRIKKKLGTTIMNPDMYSMFWICNLLAFGFPVLLTLLLLSNMFLFLLLIPLYYLSVSYFYSMTLISPSSVWANVNYILTLIAIFLPFCFLYLIIRPLMSPTYKEYIRLRRAVIRAILRANNYSPLSTISLSHHKTKHEPTTDFTPNNTHKPPLEGAAEEGSPKIGNLKEVTNVIVLKRSWSTCPRAVQLLLDSFYGLDVKAKNSEGLTAREIIENFGRQGLNMSSAEDDDTTTAKIKRIKKRTSRSERALVKLIRTKNGLSENMINATLVVAALVITAIYQSSLSPPRGLWQGDNTSNLTTTTSNLTTTTKFKLFNDNYDEKFSKHVLGKERMKTGTAVMNPNLFLGIWASGSSNRFPFIRCSSYSSYPALFLSVSYFNCMTIISPSMFWANLNFVVMWAAIILPSLLVFGGVWLWMLPRYREMRQIRRRVRNDNNVGIIQLLRISVGRSKESIVESRWKSVWRSLNLEMLRGGRQMGERSDNKQRIWKEDVLKEIRERMVGRMRNKVVEGAIDGENLKCLGKCIVGRMRNNATVGLWGDNGIYKIGVKRLSGNDLYELKANEWGDVLQVFQKVERRRNLSKSYPPQVPNWLIPLTFPHLRIDWCNARVLSLEGEYNLTMGPHLSRMIRLVEETSKIFESEAGQLALKTGSGIQDFDAVQLLLDSFYGLDANAKNSEGLTAREIIERVERQGLNMSGTEDDDTTTAKIEHIKKRTSRSERALIKLIRARNGLSENMLNATLVVAALVITAIYQSSLSPPRGLWQGDNTIPTTTSNLTTTTKFTLFNDNYSEYRFKFVLGEETRKTGTAIMNPNLFLGFWFFNFIAFGLPVLLTVLLLSNVPSILLIPLYYLSVSYFNCLTIISPSTFWANLNFVFLEAYGYQGSQNTGKSDNYADFSAIRIMLESLNDCECQCSLHVLLCYALRLSTLDHIHAVQLLLDSFYGLDANAKNSEGLTAREIIERVERQGLNMSGAEDDDTTTAKIERIKKRTSRSERALIKLIRARNGLSENMLNATLVVAALVITAIYQSSLSPPRGLWQGDNTIPTTTSNLTTTTKFALFNDNYSEYRTRVVFGEETKKTGTAVMNPNLFLGFWLFNFIAFGLPILLTVLLLSNVPSILLIPLYYLSVSYFNCMTIISPSTFWSNINFVPLFSRCSLFLEAYGYRSSQSTGKSDNYADFSAIRIMVESFKGCECQCSLYVLLCYVIELSLDFFWSLDGLNVSSEDDDTTAKINRIKKKTSWIERVCSMYTMIRAMNELLENMINATLVVTTLVITAIYQSCLSLQTGVRQDEGDHSISVSNTTLPLVVNKHDESFLGLGSRQFGTTIMNPLWYLLFWFINVTPPTRVHRRNKVRGITEAITFH</sequence>
<dbReference type="Pfam" id="PF13962">
    <property type="entry name" value="PGG"/>
    <property type="match status" value="1"/>
</dbReference>
<evidence type="ECO:0000259" key="3">
    <source>
        <dbReference type="Pfam" id="PF13962"/>
    </source>
</evidence>
<feature type="transmembrane region" description="Helical" evidence="2">
    <location>
        <begin position="74"/>
        <end position="107"/>
    </location>
</feature>
<keyword evidence="2" id="KW-1133">Transmembrane helix</keyword>
<keyword evidence="2" id="KW-0472">Membrane</keyword>
<dbReference type="InterPro" id="IPR026961">
    <property type="entry name" value="PGG_dom"/>
</dbReference>
<feature type="transmembrane region" description="Helical" evidence="2">
    <location>
        <begin position="1376"/>
        <end position="1395"/>
    </location>
</feature>
<keyword evidence="5" id="KW-1185">Reference proteome</keyword>
<dbReference type="EMBL" id="JAHUZN010000008">
    <property type="protein sequence ID" value="KAG8487410.1"/>
    <property type="molecule type" value="Genomic_DNA"/>
</dbReference>
<evidence type="ECO:0000256" key="1">
    <source>
        <dbReference type="SAM" id="MobiDB-lite"/>
    </source>
</evidence>
<reference evidence="4 5" key="1">
    <citation type="journal article" date="2021" name="bioRxiv">
        <title>The Gossypium anomalum genome as a resource for cotton improvement and evolutionary analysis of hybrid incompatibility.</title>
        <authorList>
            <person name="Grover C.E."/>
            <person name="Yuan D."/>
            <person name="Arick M.A."/>
            <person name="Miller E.R."/>
            <person name="Hu G."/>
            <person name="Peterson D.G."/>
            <person name="Wendel J.F."/>
            <person name="Udall J.A."/>
        </authorList>
    </citation>
    <scope>NUCLEOTIDE SEQUENCE [LARGE SCALE GENOMIC DNA]</scope>
    <source>
        <strain evidence="4">JFW-Udall</strain>
        <tissue evidence="4">Leaf</tissue>
    </source>
</reference>
<dbReference type="PANTHER" id="PTHR24128">
    <property type="entry name" value="HOMEOBOX PROTEIN WARIAI"/>
    <property type="match status" value="1"/>
</dbReference>
<evidence type="ECO:0000256" key="2">
    <source>
        <dbReference type="SAM" id="Phobius"/>
    </source>
</evidence>
<feature type="transmembrane region" description="Helical" evidence="2">
    <location>
        <begin position="1311"/>
        <end position="1331"/>
    </location>
</feature>
<feature type="transmembrane region" description="Helical" evidence="2">
    <location>
        <begin position="423"/>
        <end position="443"/>
    </location>
</feature>
<proteinExistence type="predicted"/>
<feature type="transmembrane region" description="Helical" evidence="2">
    <location>
        <begin position="1142"/>
        <end position="1165"/>
    </location>
</feature>
<dbReference type="PANTHER" id="PTHR24128:SF60">
    <property type="entry name" value="ALPHA-LATROTOXIN-LHE1A-LIKE"/>
    <property type="match status" value="1"/>
</dbReference>
<feature type="transmembrane region" description="Helical" evidence="2">
    <location>
        <begin position="449"/>
        <end position="471"/>
    </location>
</feature>
<evidence type="ECO:0000313" key="5">
    <source>
        <dbReference type="Proteomes" id="UP000701853"/>
    </source>
</evidence>
<feature type="transmembrane region" description="Helical" evidence="2">
    <location>
        <begin position="867"/>
        <end position="889"/>
    </location>
</feature>
<name>A0A8J5YV93_9ROSI</name>
<accession>A0A8J5YV93</accession>
<feature type="region of interest" description="Disordered" evidence="1">
    <location>
        <begin position="188"/>
        <end position="214"/>
    </location>
</feature>
<feature type="transmembrane region" description="Helical" evidence="2">
    <location>
        <begin position="1171"/>
        <end position="1190"/>
    </location>
</feature>
<evidence type="ECO:0000313" key="4">
    <source>
        <dbReference type="EMBL" id="KAG8487410.1"/>
    </source>
</evidence>
<keyword evidence="2" id="KW-0812">Transmembrane</keyword>
<feature type="transmembrane region" description="Helical" evidence="2">
    <location>
        <begin position="127"/>
        <end position="147"/>
    </location>
</feature>
<feature type="transmembrane region" description="Helical" evidence="2">
    <location>
        <begin position="901"/>
        <end position="922"/>
    </location>
</feature>
<gene>
    <name evidence="4" type="ORF">CXB51_020924</name>
</gene>
<feature type="domain" description="PGG" evidence="3">
    <location>
        <begin position="315"/>
        <end position="368"/>
    </location>
</feature>
<comment type="caution">
    <text evidence="4">The sequence shown here is derived from an EMBL/GenBank/DDBJ whole genome shotgun (WGS) entry which is preliminary data.</text>
</comment>